<dbReference type="EMBL" id="RBXO01000001">
    <property type="protein sequence ID" value="RKT56878.1"/>
    <property type="molecule type" value="Genomic_DNA"/>
</dbReference>
<dbReference type="PROSITE" id="PS01211">
    <property type="entry name" value="UPF0001"/>
    <property type="match status" value="1"/>
</dbReference>
<sequence>MNRREESGVDRAEAGREPGVGRLGGGRGADPVEADRSAGPVGVGRDADPVEVEARRAELAANLADVRRRIERACAAVGRDPAEVALLAVTKTFPARDVALLSDLGLTGFAENRDQEAGPKVAAFAELRPGAAARWHMVGSLQRNKARSVVRWADRVDSVDSERLADALAKAAPAPLDVLVQVSVDGDPKRGGCPLPELPRLADHVARKDELVLRGVMTVAPLGMSPAQAFDALQGAVTRLHVDHPDASVISAGMSGDLEDAIACGSTCVRVGTALLGSRRLASP</sequence>
<dbReference type="InterPro" id="IPR001608">
    <property type="entry name" value="Ala_racemase_N"/>
</dbReference>
<dbReference type="Proteomes" id="UP000282084">
    <property type="component" value="Unassembled WGS sequence"/>
</dbReference>
<dbReference type="NCBIfam" id="TIGR00044">
    <property type="entry name" value="YggS family pyridoxal phosphate-dependent enzyme"/>
    <property type="match status" value="1"/>
</dbReference>
<comment type="similarity">
    <text evidence="2 3">Belongs to the pyridoxal phosphate-binding protein YggS/PROSC family.</text>
</comment>
<accession>A0A495WAM9</accession>
<keyword evidence="7" id="KW-1185">Reference proteome</keyword>
<proteinExistence type="inferred from homology"/>
<evidence type="ECO:0000256" key="4">
    <source>
        <dbReference type="SAM" id="MobiDB-lite"/>
    </source>
</evidence>
<evidence type="ECO:0000256" key="2">
    <source>
        <dbReference type="HAMAP-Rule" id="MF_02087"/>
    </source>
</evidence>
<organism evidence="6 7">
    <name type="scientific">Saccharothrix australiensis</name>
    <dbReference type="NCBI Taxonomy" id="2072"/>
    <lineage>
        <taxon>Bacteria</taxon>
        <taxon>Bacillati</taxon>
        <taxon>Actinomycetota</taxon>
        <taxon>Actinomycetes</taxon>
        <taxon>Pseudonocardiales</taxon>
        <taxon>Pseudonocardiaceae</taxon>
        <taxon>Saccharothrix</taxon>
    </lineage>
</organism>
<comment type="caution">
    <text evidence="6">The sequence shown here is derived from an EMBL/GenBank/DDBJ whole genome shotgun (WGS) entry which is preliminary data.</text>
</comment>
<dbReference type="AlphaFoldDB" id="A0A495WAM9"/>
<keyword evidence="1 2" id="KW-0663">Pyridoxal phosphate</keyword>
<evidence type="ECO:0000313" key="7">
    <source>
        <dbReference type="Proteomes" id="UP000282084"/>
    </source>
</evidence>
<protein>
    <recommendedName>
        <fullName evidence="2">Pyridoxal phosphate homeostasis protein</fullName>
        <shortName evidence="2">PLP homeostasis protein</shortName>
    </recommendedName>
</protein>
<evidence type="ECO:0000256" key="1">
    <source>
        <dbReference type="ARBA" id="ARBA00022898"/>
    </source>
</evidence>
<dbReference type="HAMAP" id="MF_02087">
    <property type="entry name" value="PLP_homeostasis"/>
    <property type="match status" value="1"/>
</dbReference>
<feature type="region of interest" description="Disordered" evidence="4">
    <location>
        <begin position="1"/>
        <end position="49"/>
    </location>
</feature>
<dbReference type="InterPro" id="IPR011078">
    <property type="entry name" value="PyrdxlP_homeostasis"/>
</dbReference>
<dbReference type="Pfam" id="PF01168">
    <property type="entry name" value="Ala_racemase_N"/>
    <property type="match status" value="1"/>
</dbReference>
<dbReference type="InterPro" id="IPR029066">
    <property type="entry name" value="PLP-binding_barrel"/>
</dbReference>
<name>A0A495WAM9_9PSEU</name>
<dbReference type="PANTHER" id="PTHR10146">
    <property type="entry name" value="PROLINE SYNTHETASE CO-TRANSCRIBED BACTERIAL HOMOLOG PROTEIN"/>
    <property type="match status" value="1"/>
</dbReference>
<dbReference type="CDD" id="cd00635">
    <property type="entry name" value="PLPDE_III_YBL036c_like"/>
    <property type="match status" value="1"/>
</dbReference>
<evidence type="ECO:0000259" key="5">
    <source>
        <dbReference type="Pfam" id="PF01168"/>
    </source>
</evidence>
<gene>
    <name evidence="6" type="ORF">C8E97_5591</name>
</gene>
<evidence type="ECO:0000313" key="6">
    <source>
        <dbReference type="EMBL" id="RKT56878.1"/>
    </source>
</evidence>
<dbReference type="GO" id="GO:0030170">
    <property type="term" value="F:pyridoxal phosphate binding"/>
    <property type="evidence" value="ECO:0007669"/>
    <property type="project" value="UniProtKB-UniRule"/>
</dbReference>
<feature type="compositionally biased region" description="Basic and acidic residues" evidence="4">
    <location>
        <begin position="1"/>
        <end position="16"/>
    </location>
</feature>
<reference evidence="6 7" key="1">
    <citation type="submission" date="2018-10" db="EMBL/GenBank/DDBJ databases">
        <title>Sequencing the genomes of 1000 actinobacteria strains.</title>
        <authorList>
            <person name="Klenk H.-P."/>
        </authorList>
    </citation>
    <scope>NUCLEOTIDE SEQUENCE [LARGE SCALE GENOMIC DNA]</scope>
    <source>
        <strain evidence="6 7">DSM 43800</strain>
    </source>
</reference>
<comment type="function">
    <text evidence="2">Pyridoxal 5'-phosphate (PLP)-binding protein, which is involved in PLP homeostasis.</text>
</comment>
<feature type="modified residue" description="N6-(pyridoxal phosphate)lysine" evidence="2">
    <location>
        <position position="91"/>
    </location>
</feature>
<dbReference type="SUPFAM" id="SSF51419">
    <property type="entry name" value="PLP-binding barrel"/>
    <property type="match status" value="1"/>
</dbReference>
<feature type="domain" description="Alanine racemase N-terminal" evidence="5">
    <location>
        <begin position="62"/>
        <end position="278"/>
    </location>
</feature>
<dbReference type="Gene3D" id="3.20.20.10">
    <property type="entry name" value="Alanine racemase"/>
    <property type="match status" value="1"/>
</dbReference>
<evidence type="ECO:0000256" key="3">
    <source>
        <dbReference type="RuleBase" id="RU004514"/>
    </source>
</evidence>
<dbReference type="PANTHER" id="PTHR10146:SF14">
    <property type="entry name" value="PYRIDOXAL PHOSPHATE HOMEOSTASIS PROTEIN"/>
    <property type="match status" value="1"/>
</dbReference>